<proteinExistence type="predicted"/>
<evidence type="ECO:0000313" key="4">
    <source>
        <dbReference type="EMBL" id="GAH88616.1"/>
    </source>
</evidence>
<dbReference type="EMBL" id="BARU01041505">
    <property type="protein sequence ID" value="GAH88616.1"/>
    <property type="molecule type" value="Genomic_DNA"/>
</dbReference>
<dbReference type="SUPFAM" id="SSF54928">
    <property type="entry name" value="RNA-binding domain, RBD"/>
    <property type="match status" value="1"/>
</dbReference>
<dbReference type="PANTHER" id="PTHR48025">
    <property type="entry name" value="OS02G0815200 PROTEIN"/>
    <property type="match status" value="1"/>
</dbReference>
<dbReference type="InterPro" id="IPR012677">
    <property type="entry name" value="Nucleotide-bd_a/b_plait_sf"/>
</dbReference>
<dbReference type="Gene3D" id="3.30.70.330">
    <property type="match status" value="1"/>
</dbReference>
<dbReference type="InterPro" id="IPR050502">
    <property type="entry name" value="Euk_RNA-bind_prot"/>
</dbReference>
<dbReference type="InterPro" id="IPR035979">
    <property type="entry name" value="RBD_domain_sf"/>
</dbReference>
<dbReference type="InterPro" id="IPR000504">
    <property type="entry name" value="RRM_dom"/>
</dbReference>
<dbReference type="Pfam" id="PF00076">
    <property type="entry name" value="RRM_1"/>
    <property type="match status" value="1"/>
</dbReference>
<evidence type="ECO:0000256" key="1">
    <source>
        <dbReference type="ARBA" id="ARBA00022884"/>
    </source>
</evidence>
<reference evidence="4" key="1">
    <citation type="journal article" date="2014" name="Front. Microbiol.">
        <title>High frequency of phylogenetically diverse reductive dehalogenase-homologous genes in deep subseafloor sedimentary metagenomes.</title>
        <authorList>
            <person name="Kawai M."/>
            <person name="Futagami T."/>
            <person name="Toyoda A."/>
            <person name="Takaki Y."/>
            <person name="Nishi S."/>
            <person name="Hori S."/>
            <person name="Arai W."/>
            <person name="Tsubouchi T."/>
            <person name="Morono Y."/>
            <person name="Uchiyama I."/>
            <person name="Ito T."/>
            <person name="Fujiyama A."/>
            <person name="Inagaki F."/>
            <person name="Takami H."/>
        </authorList>
    </citation>
    <scope>NUCLEOTIDE SEQUENCE</scope>
    <source>
        <strain evidence="4">Expedition CK06-06</strain>
    </source>
</reference>
<dbReference type="SMART" id="SM00360">
    <property type="entry name" value="RRM"/>
    <property type="match status" value="1"/>
</dbReference>
<dbReference type="PROSITE" id="PS50102">
    <property type="entry name" value="RRM"/>
    <property type="match status" value="1"/>
</dbReference>
<feature type="compositionally biased region" description="Polar residues" evidence="2">
    <location>
        <begin position="83"/>
        <end position="97"/>
    </location>
</feature>
<comment type="caution">
    <text evidence="4">The sequence shown here is derived from an EMBL/GenBank/DDBJ whole genome shotgun (WGS) entry which is preliminary data.</text>
</comment>
<dbReference type="AlphaFoldDB" id="X1J1R0"/>
<protein>
    <recommendedName>
        <fullName evidence="3">RRM domain-containing protein</fullName>
    </recommendedName>
</protein>
<evidence type="ECO:0000256" key="2">
    <source>
        <dbReference type="SAM" id="MobiDB-lite"/>
    </source>
</evidence>
<dbReference type="GO" id="GO:0003729">
    <property type="term" value="F:mRNA binding"/>
    <property type="evidence" value="ECO:0007669"/>
    <property type="project" value="TreeGrafter"/>
</dbReference>
<evidence type="ECO:0000259" key="3">
    <source>
        <dbReference type="PROSITE" id="PS50102"/>
    </source>
</evidence>
<dbReference type="PANTHER" id="PTHR48025:SF1">
    <property type="entry name" value="RRM DOMAIN-CONTAINING PROTEIN"/>
    <property type="match status" value="1"/>
</dbReference>
<accession>X1J1R0</accession>
<feature type="region of interest" description="Disordered" evidence="2">
    <location>
        <begin position="80"/>
        <end position="102"/>
    </location>
</feature>
<gene>
    <name evidence="4" type="ORF">S03H2_63978</name>
</gene>
<organism evidence="4">
    <name type="scientific">marine sediment metagenome</name>
    <dbReference type="NCBI Taxonomy" id="412755"/>
    <lineage>
        <taxon>unclassified sequences</taxon>
        <taxon>metagenomes</taxon>
        <taxon>ecological metagenomes</taxon>
    </lineage>
</organism>
<sequence length="115" mass="13035">MNKRLYIGNLGYSATDKELEELFSSEGSVTYAKVIKSLDGKSKGFGFVEMGTEEEAAKAIEKLNQGSFKERTIVVNEAKPQRNRSFGGNRSSGNYRNTPKDDLNYKLKKIRRKFK</sequence>
<keyword evidence="1" id="KW-0694">RNA-binding</keyword>
<feature type="domain" description="RRM" evidence="3">
    <location>
        <begin position="3"/>
        <end position="80"/>
    </location>
</feature>
<dbReference type="GO" id="GO:0005634">
    <property type="term" value="C:nucleus"/>
    <property type="evidence" value="ECO:0007669"/>
    <property type="project" value="TreeGrafter"/>
</dbReference>
<name>X1J1R0_9ZZZZ</name>